<accession>A0AAV4LCL6</accession>
<evidence type="ECO:0000256" key="1">
    <source>
        <dbReference type="ARBA" id="ARBA00022741"/>
    </source>
</evidence>
<dbReference type="EMBL" id="BOQE01000001">
    <property type="protein sequence ID" value="GIM45546.1"/>
    <property type="molecule type" value="Genomic_DNA"/>
</dbReference>
<proteinExistence type="predicted"/>
<organism evidence="4 5">
    <name type="scientific">Collibacillus ludicampi</name>
    <dbReference type="NCBI Taxonomy" id="2771369"/>
    <lineage>
        <taxon>Bacteria</taxon>
        <taxon>Bacillati</taxon>
        <taxon>Bacillota</taxon>
        <taxon>Bacilli</taxon>
        <taxon>Bacillales</taxon>
        <taxon>Alicyclobacillaceae</taxon>
        <taxon>Collibacillus</taxon>
    </lineage>
</organism>
<dbReference type="CDD" id="cd03230">
    <property type="entry name" value="ABC_DR_subfamily_A"/>
    <property type="match status" value="1"/>
</dbReference>
<gene>
    <name evidence="4" type="ORF">DNHGIG_10950</name>
</gene>
<keyword evidence="1" id="KW-0547">Nucleotide-binding</keyword>
<dbReference type="Pfam" id="PF00005">
    <property type="entry name" value="ABC_tran"/>
    <property type="match status" value="1"/>
</dbReference>
<dbReference type="Gene3D" id="3.40.50.300">
    <property type="entry name" value="P-loop containing nucleotide triphosphate hydrolases"/>
    <property type="match status" value="1"/>
</dbReference>
<dbReference type="InterPro" id="IPR003593">
    <property type="entry name" value="AAA+_ATPase"/>
</dbReference>
<dbReference type="Proteomes" id="UP001057291">
    <property type="component" value="Unassembled WGS sequence"/>
</dbReference>
<evidence type="ECO:0000313" key="5">
    <source>
        <dbReference type="Proteomes" id="UP001057291"/>
    </source>
</evidence>
<sequence length="231" mass="26126">MNDIVTFQQVVKSYGRKRALDGITLSFPKGKVIGLLGENGAGKSTMFKMMVNLIQPTSGEVRVLGQKPSWRLNERIAYLSDRARWYKHHSVEEAIRFGARVFPHFDLEKAKQMAAFMKLEPTQIVGDMSKGQEARLQLLLSLARDVDLILLDEPFSGIDLLSREKIVELMIDTLTEGEKTIIISTHDIHEVEGLFEHVLFLKGGNVVSQTDVEALRQKGLSIQEEYRRVMG</sequence>
<dbReference type="PANTHER" id="PTHR43158">
    <property type="entry name" value="SKFA PEPTIDE EXPORT ATP-BINDING PROTEIN SKFE"/>
    <property type="match status" value="1"/>
</dbReference>
<reference evidence="4" key="1">
    <citation type="journal article" date="2023" name="Int. J. Syst. Evol. Microbiol.">
        <title>Collibacillus ludicampi gen. nov., sp. nov., a new soil bacterium of the family Alicyclobacillaceae.</title>
        <authorList>
            <person name="Jojima T."/>
            <person name="Ioku Y."/>
            <person name="Fukuta Y."/>
            <person name="Shirasaka N."/>
            <person name="Matsumura Y."/>
            <person name="Mori M."/>
        </authorList>
    </citation>
    <scope>NUCLEOTIDE SEQUENCE</scope>
    <source>
        <strain evidence="4">TP075</strain>
    </source>
</reference>
<dbReference type="SMART" id="SM00382">
    <property type="entry name" value="AAA"/>
    <property type="match status" value="1"/>
</dbReference>
<dbReference type="PANTHER" id="PTHR43158:SF1">
    <property type="entry name" value="ABC TRANSPORTER, ATP-BINDING PROTEIN"/>
    <property type="match status" value="1"/>
</dbReference>
<dbReference type="SUPFAM" id="SSF52540">
    <property type="entry name" value="P-loop containing nucleoside triphosphate hydrolases"/>
    <property type="match status" value="1"/>
</dbReference>
<protein>
    <submittedName>
        <fullName evidence="4">ABC transporter</fullName>
    </submittedName>
</protein>
<evidence type="ECO:0000259" key="3">
    <source>
        <dbReference type="PROSITE" id="PS50893"/>
    </source>
</evidence>
<dbReference type="InterPro" id="IPR003439">
    <property type="entry name" value="ABC_transporter-like_ATP-bd"/>
</dbReference>
<comment type="caution">
    <text evidence="4">The sequence shown here is derived from an EMBL/GenBank/DDBJ whole genome shotgun (WGS) entry which is preliminary data.</text>
</comment>
<evidence type="ECO:0000256" key="2">
    <source>
        <dbReference type="ARBA" id="ARBA00022840"/>
    </source>
</evidence>
<dbReference type="PROSITE" id="PS50893">
    <property type="entry name" value="ABC_TRANSPORTER_2"/>
    <property type="match status" value="1"/>
</dbReference>
<dbReference type="AlphaFoldDB" id="A0AAV4LCL6"/>
<feature type="domain" description="ABC transporter" evidence="3">
    <location>
        <begin position="5"/>
        <end position="228"/>
    </location>
</feature>
<evidence type="ECO:0000313" key="4">
    <source>
        <dbReference type="EMBL" id="GIM45546.1"/>
    </source>
</evidence>
<dbReference type="InterPro" id="IPR027417">
    <property type="entry name" value="P-loop_NTPase"/>
</dbReference>
<dbReference type="GO" id="GO:0005524">
    <property type="term" value="F:ATP binding"/>
    <property type="evidence" value="ECO:0007669"/>
    <property type="project" value="UniProtKB-KW"/>
</dbReference>
<dbReference type="GO" id="GO:0016887">
    <property type="term" value="F:ATP hydrolysis activity"/>
    <property type="evidence" value="ECO:0007669"/>
    <property type="project" value="InterPro"/>
</dbReference>
<keyword evidence="2" id="KW-0067">ATP-binding</keyword>
<name>A0AAV4LCL6_9BACL</name>
<dbReference type="RefSeq" id="WP_282198739.1">
    <property type="nucleotide sequence ID" value="NZ_BOQE01000001.1"/>
</dbReference>
<keyword evidence="5" id="KW-1185">Reference proteome</keyword>